<protein>
    <submittedName>
        <fullName evidence="2">Uncharacterized protein</fullName>
    </submittedName>
</protein>
<reference evidence="2 3" key="1">
    <citation type="submission" date="2021-06" db="EMBL/GenBank/DDBJ databases">
        <authorList>
            <person name="Palmer J.M."/>
        </authorList>
    </citation>
    <scope>NUCLEOTIDE SEQUENCE [LARGE SCALE GENOMIC DNA]</scope>
    <source>
        <strain evidence="2 3">GA_2019</strain>
        <tissue evidence="2">Muscle</tissue>
    </source>
</reference>
<feature type="compositionally biased region" description="Polar residues" evidence="1">
    <location>
        <begin position="133"/>
        <end position="142"/>
    </location>
</feature>
<proteinExistence type="predicted"/>
<dbReference type="Proteomes" id="UP001476798">
    <property type="component" value="Unassembled WGS sequence"/>
</dbReference>
<organism evidence="2 3">
    <name type="scientific">Goodea atripinnis</name>
    <dbReference type="NCBI Taxonomy" id="208336"/>
    <lineage>
        <taxon>Eukaryota</taxon>
        <taxon>Metazoa</taxon>
        <taxon>Chordata</taxon>
        <taxon>Craniata</taxon>
        <taxon>Vertebrata</taxon>
        <taxon>Euteleostomi</taxon>
        <taxon>Actinopterygii</taxon>
        <taxon>Neopterygii</taxon>
        <taxon>Teleostei</taxon>
        <taxon>Neoteleostei</taxon>
        <taxon>Acanthomorphata</taxon>
        <taxon>Ovalentaria</taxon>
        <taxon>Atherinomorphae</taxon>
        <taxon>Cyprinodontiformes</taxon>
        <taxon>Goodeidae</taxon>
        <taxon>Goodea</taxon>
    </lineage>
</organism>
<name>A0ABV0NV08_9TELE</name>
<comment type="caution">
    <text evidence="2">The sequence shown here is derived from an EMBL/GenBank/DDBJ whole genome shotgun (WGS) entry which is preliminary data.</text>
</comment>
<sequence length="162" mass="18094">MCSFTLSSIHTVSKRQQMEGAYTVKERCMKNLIQSREKIVTVSYLKPVLSLFNTEVLAVKSEDTDLAKTIKETIRGYLNAKYKDDIDLLSLASTLDARFKSHYNDDDQVEAVSSKITTELLAMETEEDHVSPGPSTSTAQDTTAEDVARGDDTREPPKKAKK</sequence>
<dbReference type="EMBL" id="JAHRIO010050553">
    <property type="protein sequence ID" value="MEQ2174659.1"/>
    <property type="molecule type" value="Genomic_DNA"/>
</dbReference>
<feature type="compositionally biased region" description="Basic and acidic residues" evidence="1">
    <location>
        <begin position="146"/>
        <end position="162"/>
    </location>
</feature>
<evidence type="ECO:0000313" key="2">
    <source>
        <dbReference type="EMBL" id="MEQ2174659.1"/>
    </source>
</evidence>
<evidence type="ECO:0000313" key="3">
    <source>
        <dbReference type="Proteomes" id="UP001476798"/>
    </source>
</evidence>
<feature type="region of interest" description="Disordered" evidence="1">
    <location>
        <begin position="122"/>
        <end position="162"/>
    </location>
</feature>
<evidence type="ECO:0000256" key="1">
    <source>
        <dbReference type="SAM" id="MobiDB-lite"/>
    </source>
</evidence>
<accession>A0ABV0NV08</accession>
<gene>
    <name evidence="2" type="ORF">GOODEAATRI_010034</name>
</gene>
<keyword evidence="3" id="KW-1185">Reference proteome</keyword>